<proteinExistence type="predicted"/>
<protein>
    <submittedName>
        <fullName evidence="1">Uncharacterized protein</fullName>
    </submittedName>
</protein>
<gene>
    <name evidence="1" type="ORF">G4V63_15855</name>
</gene>
<dbReference type="AlphaFoldDB" id="A0A7C9VJW8"/>
<accession>A0A7C9VJW8</accession>
<comment type="caution">
    <text evidence="1">The sequence shown here is derived from an EMBL/GenBank/DDBJ whole genome shotgun (WGS) entry which is preliminary data.</text>
</comment>
<evidence type="ECO:0000313" key="1">
    <source>
        <dbReference type="EMBL" id="NGX96630.1"/>
    </source>
</evidence>
<name>A0A7C9VJW8_9BRAD</name>
<evidence type="ECO:0000313" key="2">
    <source>
        <dbReference type="Proteomes" id="UP000480266"/>
    </source>
</evidence>
<keyword evidence="2" id="KW-1185">Reference proteome</keyword>
<dbReference type="EMBL" id="JAAMRR010000809">
    <property type="protein sequence ID" value="NGX96630.1"/>
    <property type="molecule type" value="Genomic_DNA"/>
</dbReference>
<dbReference type="Proteomes" id="UP000480266">
    <property type="component" value="Unassembled WGS sequence"/>
</dbReference>
<reference evidence="1" key="1">
    <citation type="submission" date="2020-02" db="EMBL/GenBank/DDBJ databases">
        <title>Draft genome sequence of Candidatus Afipia apatlaquensis IBT-C3, a potential strain for decolorization of textile dyes.</title>
        <authorList>
            <person name="Sanchez-Reyes A."/>
            <person name="Breton-Deval L."/>
            <person name="Mangelson H."/>
            <person name="Sanchez-Flores A."/>
        </authorList>
    </citation>
    <scope>NUCLEOTIDE SEQUENCE [LARGE SCALE GENOMIC DNA]</scope>
    <source>
        <strain evidence="1">IBT-C3</strain>
    </source>
</reference>
<sequence>MIPPLLCVTLSIVITGLVPVISIDLAQVLLNRDGRDKPGHDIATV</sequence>
<organism evidence="1 2">
    <name type="scientific">Candidatus Afipia apatlaquensis</name>
    <dbReference type="NCBI Taxonomy" id="2712852"/>
    <lineage>
        <taxon>Bacteria</taxon>
        <taxon>Pseudomonadati</taxon>
        <taxon>Pseudomonadota</taxon>
        <taxon>Alphaproteobacteria</taxon>
        <taxon>Hyphomicrobiales</taxon>
        <taxon>Nitrobacteraceae</taxon>
        <taxon>Afipia</taxon>
    </lineage>
</organism>